<reference evidence="1 2" key="1">
    <citation type="submission" date="2019-08" db="EMBL/GenBank/DDBJ databases">
        <title>Bacillus genomes from the desert of Cuatro Cienegas, Coahuila.</title>
        <authorList>
            <person name="Olmedo-Alvarez G."/>
        </authorList>
    </citation>
    <scope>NUCLEOTIDE SEQUENCE [LARGE SCALE GENOMIC DNA]</scope>
    <source>
        <strain evidence="1 2">CH37_1T</strain>
    </source>
</reference>
<protein>
    <recommendedName>
        <fullName evidence="3">GNAT family N-acetyltransferase</fullName>
    </recommendedName>
</protein>
<organism evidence="1 2">
    <name type="scientific">Bacillus infantis</name>
    <dbReference type="NCBI Taxonomy" id="324767"/>
    <lineage>
        <taxon>Bacteria</taxon>
        <taxon>Bacillati</taxon>
        <taxon>Bacillota</taxon>
        <taxon>Bacilli</taxon>
        <taxon>Bacillales</taxon>
        <taxon>Bacillaceae</taxon>
        <taxon>Bacillus</taxon>
    </lineage>
</organism>
<dbReference type="RefSeq" id="WP_009792014.1">
    <property type="nucleotide sequence ID" value="NZ_JAIVAO010000006.1"/>
</dbReference>
<dbReference type="Proteomes" id="UP000323732">
    <property type="component" value="Unassembled WGS sequence"/>
</dbReference>
<evidence type="ECO:0000313" key="2">
    <source>
        <dbReference type="Proteomes" id="UP000323732"/>
    </source>
</evidence>
<proteinExistence type="predicted"/>
<accession>A0A5D4SEB9</accession>
<dbReference type="EMBL" id="VTES01000005">
    <property type="protein sequence ID" value="TYS61927.1"/>
    <property type="molecule type" value="Genomic_DNA"/>
</dbReference>
<evidence type="ECO:0008006" key="3">
    <source>
        <dbReference type="Google" id="ProtNLM"/>
    </source>
</evidence>
<evidence type="ECO:0000313" key="1">
    <source>
        <dbReference type="EMBL" id="TYS61927.1"/>
    </source>
</evidence>
<gene>
    <name evidence="1" type="ORF">FZD47_17710</name>
</gene>
<comment type="caution">
    <text evidence="1">The sequence shown here is derived from an EMBL/GenBank/DDBJ whole genome shotgun (WGS) entry which is preliminary data.</text>
</comment>
<name>A0A5D4SEB9_9BACI</name>
<dbReference type="AlphaFoldDB" id="A0A5D4SEB9"/>
<sequence>MLLDAATNKPVVFYFREVGKEEIKGNRYLSDYGWEFNWLHPISHGFRVFGLVTNKNPDFVEGLIALKENPDEDFLCVDVDIIESAPQNKKFIKGVLNEERSNINVGRILIAFACWYSIDKGYDGYVGLTSKSSKYPFYMSMGARQTFGQYIMFDDIAASRLVKQYFPGGVLWWQDSNSN</sequence>